<dbReference type="AlphaFoldDB" id="A0A2T4GRB7"/>
<accession>A0A2T4GRB7</accession>
<keyword evidence="5" id="KW-1185">Reference proteome</keyword>
<name>A0A2T4GRB7_FUSCU</name>
<dbReference type="InterPro" id="IPR029058">
    <property type="entry name" value="AB_hydrolase_fold"/>
</dbReference>
<dbReference type="PANTHER" id="PTHR48081">
    <property type="entry name" value="AB HYDROLASE SUPERFAMILY PROTEIN C4A8.06C"/>
    <property type="match status" value="1"/>
</dbReference>
<evidence type="ECO:0000256" key="1">
    <source>
        <dbReference type="ARBA" id="ARBA00022801"/>
    </source>
</evidence>
<feature type="domain" description="Alpha/beta hydrolase fold-3" evidence="2">
    <location>
        <begin position="78"/>
        <end position="296"/>
    </location>
</feature>
<dbReference type="PANTHER" id="PTHR48081:SF8">
    <property type="entry name" value="ALPHA_BETA HYDROLASE FOLD-3 DOMAIN-CONTAINING PROTEIN-RELATED"/>
    <property type="match status" value="1"/>
</dbReference>
<dbReference type="GO" id="GO:0016787">
    <property type="term" value="F:hydrolase activity"/>
    <property type="evidence" value="ECO:0007669"/>
    <property type="project" value="UniProtKB-KW"/>
</dbReference>
<reference evidence="4" key="2">
    <citation type="submission" date="2020-11" db="EMBL/GenBank/DDBJ databases">
        <title>The chromosome-scale genome resource for two endophytic Fusarium species: F. culmorum and F. pseudograminearum.</title>
        <authorList>
            <person name="Yuan Z."/>
        </authorList>
    </citation>
    <scope>NUCLEOTIDE SEQUENCE</scope>
    <source>
        <strain evidence="4">Class2-1B</strain>
    </source>
</reference>
<dbReference type="Proteomes" id="UP000663297">
    <property type="component" value="Chromosome 4"/>
</dbReference>
<dbReference type="Gene3D" id="3.40.50.1820">
    <property type="entry name" value="alpha/beta hydrolase"/>
    <property type="match status" value="1"/>
</dbReference>
<dbReference type="OMA" id="DHQEVKP"/>
<evidence type="ECO:0000259" key="2">
    <source>
        <dbReference type="Pfam" id="PF07859"/>
    </source>
</evidence>
<proteinExistence type="predicted"/>
<protein>
    <submittedName>
        <fullName evidence="3">Putative alpha/beta hydrolase R526</fullName>
    </submittedName>
</protein>
<gene>
    <name evidence="3" type="ORF">FCULG_00012372</name>
    <name evidence="4" type="ORF">HYE67_007990</name>
</gene>
<evidence type="ECO:0000313" key="5">
    <source>
        <dbReference type="Proteomes" id="UP000241587"/>
    </source>
</evidence>
<dbReference type="EMBL" id="CP064750">
    <property type="protein sequence ID" value="QPC65759.1"/>
    <property type="molecule type" value="Genomic_DNA"/>
</dbReference>
<dbReference type="Pfam" id="PF07859">
    <property type="entry name" value="Abhydrolase_3"/>
    <property type="match status" value="1"/>
</dbReference>
<dbReference type="Proteomes" id="UP000241587">
    <property type="component" value="Unassembled WGS sequence"/>
</dbReference>
<dbReference type="InterPro" id="IPR050300">
    <property type="entry name" value="GDXG_lipolytic_enzyme"/>
</dbReference>
<evidence type="ECO:0000313" key="4">
    <source>
        <dbReference type="EMBL" id="QPC65759.1"/>
    </source>
</evidence>
<dbReference type="SUPFAM" id="SSF53474">
    <property type="entry name" value="alpha/beta-Hydrolases"/>
    <property type="match status" value="1"/>
</dbReference>
<dbReference type="EMBL" id="PVEM01000008">
    <property type="protein sequence ID" value="PTD06098.1"/>
    <property type="molecule type" value="Genomic_DNA"/>
</dbReference>
<keyword evidence="1 3" id="KW-0378">Hydrolase</keyword>
<evidence type="ECO:0000313" key="3">
    <source>
        <dbReference type="EMBL" id="PTD06098.1"/>
    </source>
</evidence>
<organism evidence="3 5">
    <name type="scientific">Fusarium culmorum</name>
    <dbReference type="NCBI Taxonomy" id="5516"/>
    <lineage>
        <taxon>Eukaryota</taxon>
        <taxon>Fungi</taxon>
        <taxon>Dikarya</taxon>
        <taxon>Ascomycota</taxon>
        <taxon>Pezizomycotina</taxon>
        <taxon>Sordariomycetes</taxon>
        <taxon>Hypocreomycetidae</taxon>
        <taxon>Hypocreales</taxon>
        <taxon>Nectriaceae</taxon>
        <taxon>Fusarium</taxon>
    </lineage>
</organism>
<dbReference type="OrthoDB" id="408631at2759"/>
<dbReference type="InterPro" id="IPR013094">
    <property type="entry name" value="AB_hydrolase_3"/>
</dbReference>
<sequence length="331" mass="37035">MFALDPINTAFYEQIKDLPCPHEMGGYQQVYDNLEQIQKHEPAADIETTTIQVAKKYGPTTVTLFRLKTHANKPLPMVFYTHGGGWIMGRQVPIIFLVAKSFAVLMEDLARRTKAAIVFPDYTRVPHQTFPYPLEQSYEVLDYMVNHASLYHILPGTIALAGDSVGGHMAIAMMQLSLERKLPANIGQLVLWAPVTVTHKKLGSYTTFAQAPFLTEDSMDWMIDSFLPNLKDRETALASPLTHLSDKVLAQFPPTIIFLSTVDPLHDEGVAFGHRLQENGVDASIMKAEGQMHAFCLVKALRDGPTARAVMEMAALRLKRIFPQRDTNGRL</sequence>
<reference evidence="3 5" key="1">
    <citation type="submission" date="2018-02" db="EMBL/GenBank/DDBJ databases">
        <title>Fusarium culmorum secondary metabolites in fungal-bacterial-plant interactions.</title>
        <authorList>
            <person name="Schmidt R."/>
        </authorList>
    </citation>
    <scope>NUCLEOTIDE SEQUENCE [LARGE SCALE GENOMIC DNA]</scope>
    <source>
        <strain evidence="3 5">PV</strain>
    </source>
</reference>